<protein>
    <submittedName>
        <fullName evidence="2">Uncharacterized protein</fullName>
    </submittedName>
</protein>
<organism evidence="2 3">
    <name type="scientific">Pseudomonas abietaniphila</name>
    <dbReference type="NCBI Taxonomy" id="89065"/>
    <lineage>
        <taxon>Bacteria</taxon>
        <taxon>Pseudomonadati</taxon>
        <taxon>Pseudomonadota</taxon>
        <taxon>Gammaproteobacteria</taxon>
        <taxon>Pseudomonadales</taxon>
        <taxon>Pseudomonadaceae</taxon>
        <taxon>Pseudomonas</taxon>
    </lineage>
</organism>
<evidence type="ECO:0000313" key="2">
    <source>
        <dbReference type="EMBL" id="SDG45201.1"/>
    </source>
</evidence>
<evidence type="ECO:0000256" key="1">
    <source>
        <dbReference type="SAM" id="MobiDB-lite"/>
    </source>
</evidence>
<reference evidence="3" key="1">
    <citation type="submission" date="2016-10" db="EMBL/GenBank/DDBJ databases">
        <authorList>
            <person name="Varghese N."/>
            <person name="Submissions S."/>
        </authorList>
    </citation>
    <scope>NUCLEOTIDE SEQUENCE [LARGE SCALE GENOMIC DNA]</scope>
    <source>
        <strain evidence="3">ATCC 700689</strain>
    </source>
</reference>
<keyword evidence="3" id="KW-1185">Reference proteome</keyword>
<feature type="region of interest" description="Disordered" evidence="1">
    <location>
        <begin position="46"/>
        <end position="70"/>
    </location>
</feature>
<evidence type="ECO:0000313" key="3">
    <source>
        <dbReference type="Proteomes" id="UP000182894"/>
    </source>
</evidence>
<feature type="compositionally biased region" description="Basic and acidic residues" evidence="1">
    <location>
        <begin position="1"/>
        <end position="10"/>
    </location>
</feature>
<dbReference type="AlphaFoldDB" id="A0A1G7UD30"/>
<name>A0A1G7UD30_9PSED</name>
<dbReference type="STRING" id="89065.SAMN05216605_102127"/>
<dbReference type="EMBL" id="FNCO01000002">
    <property type="protein sequence ID" value="SDG45201.1"/>
    <property type="molecule type" value="Genomic_DNA"/>
</dbReference>
<accession>A0A1G7UD30</accession>
<dbReference type="Proteomes" id="UP000182894">
    <property type="component" value="Unassembled WGS sequence"/>
</dbReference>
<feature type="region of interest" description="Disordered" evidence="1">
    <location>
        <begin position="1"/>
        <end position="21"/>
    </location>
</feature>
<sequence length="70" mass="7570">MRGRAAETRQTKMGATVSHSAVYRGPSVVRNAPETRSVKCLAPVRRADSTLASPQMPKRKQNVSQTGDTS</sequence>
<gene>
    <name evidence="2" type="ORF">SAMN05216605_102127</name>
</gene>
<proteinExistence type="predicted"/>